<dbReference type="EMBL" id="CADCXV010000213">
    <property type="protein sequence ID" value="CAB0028895.1"/>
    <property type="molecule type" value="Genomic_DNA"/>
</dbReference>
<sequence>MSLVIFIYFFNTVEMSIYSESLEGRSTRAWKSSRSRIRRRLLSMYVSLTCAIVLIYNIAAAARSGFSPSSSSFSSLAAAVAALRSSSSTSSAPTWTAAAAAVYRIVYLVYTWSIQHGAAIRRTRRRRQKIKEAQIEFRRTDGWMNTAERAGDKGRAVRAIKMAGNNFLTPALSLSRMEEDQKRRKNRERTSEEHGQSMRRTRRKRRKRSVMVAVFDRQSNRI</sequence>
<organism evidence="3 4">
    <name type="scientific">Trichogramma brassicae</name>
    <dbReference type="NCBI Taxonomy" id="86971"/>
    <lineage>
        <taxon>Eukaryota</taxon>
        <taxon>Metazoa</taxon>
        <taxon>Ecdysozoa</taxon>
        <taxon>Arthropoda</taxon>
        <taxon>Hexapoda</taxon>
        <taxon>Insecta</taxon>
        <taxon>Pterygota</taxon>
        <taxon>Neoptera</taxon>
        <taxon>Endopterygota</taxon>
        <taxon>Hymenoptera</taxon>
        <taxon>Apocrita</taxon>
        <taxon>Proctotrupomorpha</taxon>
        <taxon>Chalcidoidea</taxon>
        <taxon>Trichogrammatidae</taxon>
        <taxon>Trichogramma</taxon>
    </lineage>
</organism>
<keyword evidence="2" id="KW-1133">Transmembrane helix</keyword>
<keyword evidence="4" id="KW-1185">Reference proteome</keyword>
<evidence type="ECO:0000256" key="2">
    <source>
        <dbReference type="SAM" id="Phobius"/>
    </source>
</evidence>
<name>A0A6H5I0Y9_9HYME</name>
<reference evidence="3 4" key="1">
    <citation type="submission" date="2020-02" db="EMBL/GenBank/DDBJ databases">
        <authorList>
            <person name="Ferguson B K."/>
        </authorList>
    </citation>
    <scope>NUCLEOTIDE SEQUENCE [LARGE SCALE GENOMIC DNA]</scope>
</reference>
<feature type="transmembrane region" description="Helical" evidence="2">
    <location>
        <begin position="95"/>
        <end position="120"/>
    </location>
</feature>
<proteinExistence type="predicted"/>
<protein>
    <submittedName>
        <fullName evidence="3">Uncharacterized protein</fullName>
    </submittedName>
</protein>
<gene>
    <name evidence="3" type="ORF">TBRA_LOCUS1009</name>
</gene>
<evidence type="ECO:0000313" key="3">
    <source>
        <dbReference type="EMBL" id="CAB0028895.1"/>
    </source>
</evidence>
<feature type="transmembrane region" description="Helical" evidence="2">
    <location>
        <begin position="41"/>
        <end position="62"/>
    </location>
</feature>
<evidence type="ECO:0000256" key="1">
    <source>
        <dbReference type="SAM" id="MobiDB-lite"/>
    </source>
</evidence>
<keyword evidence="2" id="KW-0812">Transmembrane</keyword>
<feature type="compositionally biased region" description="Basic residues" evidence="1">
    <location>
        <begin position="197"/>
        <end position="209"/>
    </location>
</feature>
<feature type="region of interest" description="Disordered" evidence="1">
    <location>
        <begin position="175"/>
        <end position="222"/>
    </location>
</feature>
<dbReference type="AlphaFoldDB" id="A0A6H5I0Y9"/>
<keyword evidence="2" id="KW-0472">Membrane</keyword>
<dbReference type="Proteomes" id="UP000479190">
    <property type="component" value="Unassembled WGS sequence"/>
</dbReference>
<accession>A0A6H5I0Y9</accession>
<feature type="compositionally biased region" description="Basic and acidic residues" evidence="1">
    <location>
        <begin position="176"/>
        <end position="196"/>
    </location>
</feature>
<evidence type="ECO:0000313" key="4">
    <source>
        <dbReference type="Proteomes" id="UP000479190"/>
    </source>
</evidence>